<dbReference type="AlphaFoldDB" id="A0AAJ5WMW3"/>
<feature type="chain" id="PRO_5042591663" description="NHL repeat-containing protein" evidence="1">
    <location>
        <begin position="22"/>
        <end position="1104"/>
    </location>
</feature>
<dbReference type="InterPro" id="IPR050952">
    <property type="entry name" value="TRIM-NHL_E3_ligases"/>
</dbReference>
<dbReference type="EMBL" id="CP119311">
    <property type="protein sequence ID" value="WEK34871.1"/>
    <property type="molecule type" value="Genomic_DNA"/>
</dbReference>
<gene>
    <name evidence="2" type="ORF">P0Y53_20480</name>
</gene>
<protein>
    <recommendedName>
        <fullName evidence="4">NHL repeat-containing protein</fullName>
    </recommendedName>
</protein>
<dbReference type="Gene3D" id="2.60.40.4070">
    <property type="match status" value="1"/>
</dbReference>
<dbReference type="Gene3D" id="2.120.10.30">
    <property type="entry name" value="TolB, C-terminal domain"/>
    <property type="match status" value="1"/>
</dbReference>
<dbReference type="Gene3D" id="2.60.40.1190">
    <property type="match status" value="1"/>
</dbReference>
<reference evidence="2" key="1">
    <citation type="submission" date="2023-03" db="EMBL/GenBank/DDBJ databases">
        <title>Andean soil-derived lignocellulolytic bacterial consortium as a source of novel taxa and putative plastic-active enzymes.</title>
        <authorList>
            <person name="Diaz-Garcia L."/>
            <person name="Chuvochina M."/>
            <person name="Feuerriegel G."/>
            <person name="Bunk B."/>
            <person name="Sproer C."/>
            <person name="Streit W.R."/>
            <person name="Rodriguez L.M."/>
            <person name="Overmann J."/>
            <person name="Jimenez D.J."/>
        </authorList>
    </citation>
    <scope>NUCLEOTIDE SEQUENCE</scope>
    <source>
        <strain evidence="2">MAG 7</strain>
    </source>
</reference>
<dbReference type="InterPro" id="IPR011042">
    <property type="entry name" value="6-blade_b-propeller_TolB-like"/>
</dbReference>
<keyword evidence="1" id="KW-0732">Signal</keyword>
<accession>A0AAJ5WMW3</accession>
<evidence type="ECO:0000256" key="1">
    <source>
        <dbReference type="SAM" id="SignalP"/>
    </source>
</evidence>
<feature type="signal peptide" evidence="1">
    <location>
        <begin position="1"/>
        <end position="21"/>
    </location>
</feature>
<organism evidence="2 3">
    <name type="scientific">Candidatus Pseudobacter hemicellulosilyticus</name>
    <dbReference type="NCBI Taxonomy" id="3121375"/>
    <lineage>
        <taxon>Bacteria</taxon>
        <taxon>Pseudomonadati</taxon>
        <taxon>Bacteroidota</taxon>
        <taxon>Chitinophagia</taxon>
        <taxon>Chitinophagales</taxon>
        <taxon>Chitinophagaceae</taxon>
        <taxon>Pseudobacter</taxon>
    </lineage>
</organism>
<sequence length="1104" mass="121083">MNNTRFLFLLLLLPGWFGQLAARQTAPKAAPAGQPPIAIPFTLTKAGFVSLVIENNEGIRVRNLLAETWFPAGKNTMYWDGLDDLGRDRDAARHGLYHVPGKFVEPGKYRVRGIVRDSIKPFYEFATYSTGNPPWRTPTDHTGAWLANHTPPQAAVFVPAAQSPVKEPVVLLGCYVTEGPDGLAWVDLTGKKRGGKAWIGGHWTAAPFLAVDKGQKALPQLAAYTGSVWETAKLSKQSQLRINGLVNNPAKNDYTVKLVINVPVGGMDNSSSTNIMSGMAVHNGLVVVSIRDRNFIYVIDAANNKLLDSLTVPHPAGLGFDAQGRLLVLTEHQLLRFDAFTETPSLKGQQILVDKLEEPVALTLDKQENIYISDRGQQHAVKVFDPQGKYLRTIGKPGAPKVGPYDPLHMNNPAGLAIDEKNQLWVTEKDFLPKRVSLWSLDGKLLNAFYGPPKYGGGGTLDGEQKSSFYYVEEGHGAMEFTLDWQKGTSLLKRIYYRRDSADLRLAFRSAGPETPLYYKGTRYWGNSFNSSPTGGHSTAFLFIERNGLAYPAAAMGRAAHWDLLKQERFKTLWPENVDLNATNQKADAFFIWSDKNADAQVQPDEIVIRKGLSGGVTIQSDLSFCIARLGDKAVRFAPTRFNKEGIPYYDMTTPEVLANKVLPPASSGGDQALSGTNGWAILTLGMAPFERESFSGTRDGVAMWSYPNPWPGLHASHTAPVPDMPGQLIGPTRLMGGMLPMDDKLGPLWVVNGNHGTPYVFTQDGIFVASLFEVMRKAPNWRMPKAWRNMPLDSITLGEENFWPSITKTKEGDVYLVDGGRSSLVRLDGFNSVKRLPDLGFSVSVADLEKSRNYHLALEAASQQDRGPKQLSIGRLASQPVVDGDTTEWAGTKWIDIDKRGTRAYFDAKTKPYDLTAAAAIAGDRLYIVYRTGDEKLLTNTGEMPVAPFKTGGALDLMIGANPQADPDRRKPVEGDCRLLVTIVNKKPLALLYRAVVPGTKEKDKVPFTSPVSTLLMDKVEDVSSQVQLAGKAGNYEISIPLSVLQLQPAAGVSIRGDIGVLRGDGGQTTSRMYWSNKATGITADVPSEAMLVPYLWGSFLFR</sequence>
<name>A0AAJ5WMW3_9BACT</name>
<proteinExistence type="predicted"/>
<dbReference type="SUPFAM" id="SSF101898">
    <property type="entry name" value="NHL repeat"/>
    <property type="match status" value="1"/>
</dbReference>
<dbReference type="PANTHER" id="PTHR24104:SF25">
    <property type="entry name" value="PROTEIN LIN-41"/>
    <property type="match status" value="1"/>
</dbReference>
<dbReference type="PANTHER" id="PTHR24104">
    <property type="entry name" value="E3 UBIQUITIN-PROTEIN LIGASE NHLRC1-RELATED"/>
    <property type="match status" value="1"/>
</dbReference>
<evidence type="ECO:0008006" key="4">
    <source>
        <dbReference type="Google" id="ProtNLM"/>
    </source>
</evidence>
<evidence type="ECO:0000313" key="3">
    <source>
        <dbReference type="Proteomes" id="UP001220610"/>
    </source>
</evidence>
<dbReference type="Proteomes" id="UP001220610">
    <property type="component" value="Chromosome"/>
</dbReference>
<evidence type="ECO:0000313" key="2">
    <source>
        <dbReference type="EMBL" id="WEK34871.1"/>
    </source>
</evidence>
<dbReference type="GO" id="GO:0008270">
    <property type="term" value="F:zinc ion binding"/>
    <property type="evidence" value="ECO:0007669"/>
    <property type="project" value="UniProtKB-KW"/>
</dbReference>